<evidence type="ECO:0000313" key="11">
    <source>
        <dbReference type="EMBL" id="KAL2273755.1"/>
    </source>
</evidence>
<keyword evidence="4" id="KW-0805">Transcription regulation</keyword>
<reference evidence="11 12" key="1">
    <citation type="submission" date="2024-03" db="EMBL/GenBank/DDBJ databases">
        <title>A high-quality draft genome sequence of Diaporthe vaccinii, a causative agent of upright dieback and viscid rot disease in cranberry plants.</title>
        <authorList>
            <person name="Sarrasin M."/>
            <person name="Lang B.F."/>
            <person name="Burger G."/>
        </authorList>
    </citation>
    <scope>NUCLEOTIDE SEQUENCE [LARGE SCALE GENOMIC DNA]</scope>
    <source>
        <strain evidence="11 12">IS7</strain>
    </source>
</reference>
<dbReference type="PANTHER" id="PTHR40621">
    <property type="entry name" value="TRANSCRIPTION FACTOR KAPC-RELATED"/>
    <property type="match status" value="1"/>
</dbReference>
<dbReference type="InterPro" id="IPR046347">
    <property type="entry name" value="bZIP_sf"/>
</dbReference>
<dbReference type="Proteomes" id="UP001600888">
    <property type="component" value="Unassembled WGS sequence"/>
</dbReference>
<accession>A0ABR4DTQ5</accession>
<dbReference type="InterPro" id="IPR004827">
    <property type="entry name" value="bZIP"/>
</dbReference>
<evidence type="ECO:0000256" key="4">
    <source>
        <dbReference type="ARBA" id="ARBA00023015"/>
    </source>
</evidence>
<keyword evidence="6" id="KW-0804">Transcription</keyword>
<dbReference type="Pfam" id="PF00170">
    <property type="entry name" value="bZIP_1"/>
    <property type="match status" value="1"/>
</dbReference>
<organism evidence="11 12">
    <name type="scientific">Diaporthe vaccinii</name>
    <dbReference type="NCBI Taxonomy" id="105482"/>
    <lineage>
        <taxon>Eukaryota</taxon>
        <taxon>Fungi</taxon>
        <taxon>Dikarya</taxon>
        <taxon>Ascomycota</taxon>
        <taxon>Pezizomycotina</taxon>
        <taxon>Sordariomycetes</taxon>
        <taxon>Sordariomycetidae</taxon>
        <taxon>Diaporthales</taxon>
        <taxon>Diaporthaceae</taxon>
        <taxon>Diaporthe</taxon>
        <taxon>Diaporthe eres species complex</taxon>
    </lineage>
</organism>
<dbReference type="Gene3D" id="1.20.5.170">
    <property type="match status" value="1"/>
</dbReference>
<comment type="function">
    <text evidence="1">Putative transcription factor.</text>
</comment>
<evidence type="ECO:0000313" key="12">
    <source>
        <dbReference type="Proteomes" id="UP001600888"/>
    </source>
</evidence>
<evidence type="ECO:0000259" key="10">
    <source>
        <dbReference type="PROSITE" id="PS50217"/>
    </source>
</evidence>
<protein>
    <recommendedName>
        <fullName evidence="8">Putative transcription factor kapC</fullName>
    </recommendedName>
</protein>
<dbReference type="PANTHER" id="PTHR40621:SF11">
    <property type="entry name" value="TRANSCRIPTION FACTOR KAPC-RELATED"/>
    <property type="match status" value="1"/>
</dbReference>
<dbReference type="EMBL" id="JBAWTH010000174">
    <property type="protein sequence ID" value="KAL2273755.1"/>
    <property type="molecule type" value="Genomic_DNA"/>
</dbReference>
<proteinExistence type="inferred from homology"/>
<evidence type="ECO:0000256" key="3">
    <source>
        <dbReference type="ARBA" id="ARBA00007163"/>
    </source>
</evidence>
<evidence type="ECO:0000256" key="2">
    <source>
        <dbReference type="ARBA" id="ARBA00004123"/>
    </source>
</evidence>
<gene>
    <name evidence="11" type="ORF">FJTKL_04135</name>
</gene>
<evidence type="ECO:0000256" key="6">
    <source>
        <dbReference type="ARBA" id="ARBA00023163"/>
    </source>
</evidence>
<evidence type="ECO:0000256" key="1">
    <source>
        <dbReference type="ARBA" id="ARBA00004049"/>
    </source>
</evidence>
<feature type="region of interest" description="Disordered" evidence="9">
    <location>
        <begin position="30"/>
        <end position="156"/>
    </location>
</feature>
<feature type="compositionally biased region" description="Polar residues" evidence="9">
    <location>
        <begin position="33"/>
        <end position="57"/>
    </location>
</feature>
<evidence type="ECO:0000256" key="9">
    <source>
        <dbReference type="SAM" id="MobiDB-lite"/>
    </source>
</evidence>
<keyword evidence="7" id="KW-0539">Nucleus</keyword>
<evidence type="ECO:0000256" key="8">
    <source>
        <dbReference type="ARBA" id="ARBA00044067"/>
    </source>
</evidence>
<comment type="subcellular location">
    <subcellularLocation>
        <location evidence="2">Nucleus</location>
    </subcellularLocation>
</comment>
<evidence type="ECO:0000256" key="5">
    <source>
        <dbReference type="ARBA" id="ARBA00023125"/>
    </source>
</evidence>
<evidence type="ECO:0000256" key="7">
    <source>
        <dbReference type="ARBA" id="ARBA00023242"/>
    </source>
</evidence>
<comment type="caution">
    <text evidence="11">The sequence shown here is derived from an EMBL/GenBank/DDBJ whole genome shotgun (WGS) entry which is preliminary data.</text>
</comment>
<dbReference type="SUPFAM" id="SSF57959">
    <property type="entry name" value="Leucine zipper domain"/>
    <property type="match status" value="1"/>
</dbReference>
<dbReference type="PROSITE" id="PS50217">
    <property type="entry name" value="BZIP"/>
    <property type="match status" value="1"/>
</dbReference>
<sequence>MEDVSLFLDAPSPSHSYLYTFSDQDQFLDASRSETQSSATSPYDMTFSRDYTGSDTMPSPDVEGEDGSLSPHDQTSATQLKPAAKRKRENRYKNAPPSVLSVSLSQQGKKRHYHIPTTTAYPTKPAVERSHPDASPSKQRRRAQNRASQRAYRERKDQRIKDLEQMLNDAKARNDVLSQAYAELQAEYLKLKTSSVSEQHQHHQQIPTSYPAAGPPPPGLGGYVDPTMSAMHVGSDLDAYLYPEVGNYSM</sequence>
<feature type="domain" description="BZIP" evidence="10">
    <location>
        <begin position="135"/>
        <end position="192"/>
    </location>
</feature>
<comment type="similarity">
    <text evidence="3">Belongs to the bZIP family.</text>
</comment>
<name>A0ABR4DTQ5_9PEZI</name>
<dbReference type="PROSITE" id="PS00036">
    <property type="entry name" value="BZIP_BASIC"/>
    <property type="match status" value="1"/>
</dbReference>
<dbReference type="CDD" id="cd14688">
    <property type="entry name" value="bZIP_YAP"/>
    <property type="match status" value="1"/>
</dbReference>
<keyword evidence="12" id="KW-1185">Reference proteome</keyword>
<dbReference type="SMART" id="SM00338">
    <property type="entry name" value="BRLZ"/>
    <property type="match status" value="1"/>
</dbReference>
<feature type="region of interest" description="Disordered" evidence="9">
    <location>
        <begin position="197"/>
        <end position="221"/>
    </location>
</feature>
<dbReference type="InterPro" id="IPR050936">
    <property type="entry name" value="AP-1-like"/>
</dbReference>
<keyword evidence="5" id="KW-0238">DNA-binding</keyword>